<sequence>MTARRLAAVVAGAVAVLVVLLLSPASAARLGVTAGNITTASATPCSTAAVAAGTGGRSGTITSVVLSGVPVPCRGLPATLRLYASDGTPLATTDTTVTLASADSTTVTVPAYATSRAAGVALTVGTWGLPVTWTAPSGAAAGPVTPGAGTDFGALTWTRINVAGAHACVSVPVSGAAGTRWQIDLHLDQRPFNGVTSGSGFRVDPWWAGVLDPDPVDGVVSVGGTARSTTLTAGQSFTVTVCHDNLPPPLVDPALAYSQTSGAVTGNEGYACLPTTVSVTGTPEFFAGWTADVDLAPLAAYFAAKGLTVGWGSLSTDRGSDLALSNVRGTTWRVTPKGWPTYGVRDGAPQTFSICASKA</sequence>
<evidence type="ECO:0008006" key="6">
    <source>
        <dbReference type="Google" id="ProtNLM"/>
    </source>
</evidence>
<keyword evidence="4" id="KW-1185">Reference proteome</keyword>
<evidence type="ECO:0000313" key="2">
    <source>
        <dbReference type="EMBL" id="GEL47903.1"/>
    </source>
</evidence>
<name>A0A511FFB2_9CELL</name>
<feature type="signal peptide" evidence="1">
    <location>
        <begin position="1"/>
        <end position="27"/>
    </location>
</feature>
<reference evidence="2 4" key="1">
    <citation type="submission" date="2019-07" db="EMBL/GenBank/DDBJ databases">
        <title>Whole genome shotgun sequence of Cellulomonas hominis NBRC 16055.</title>
        <authorList>
            <person name="Hosoyama A."/>
            <person name="Uohara A."/>
            <person name="Ohji S."/>
            <person name="Ichikawa N."/>
        </authorList>
    </citation>
    <scope>NUCLEOTIDE SEQUENCE [LARGE SCALE GENOMIC DNA]</scope>
    <source>
        <strain evidence="2 4">NBRC 16055</strain>
    </source>
</reference>
<protein>
    <recommendedName>
        <fullName evidence="6">PASTA domain-containing protein</fullName>
    </recommendedName>
</protein>
<evidence type="ECO:0000313" key="4">
    <source>
        <dbReference type="Proteomes" id="UP000321723"/>
    </source>
</evidence>
<organism evidence="2 4">
    <name type="scientific">Cellulomonas hominis</name>
    <dbReference type="NCBI Taxonomy" id="156981"/>
    <lineage>
        <taxon>Bacteria</taxon>
        <taxon>Bacillati</taxon>
        <taxon>Actinomycetota</taxon>
        <taxon>Actinomycetes</taxon>
        <taxon>Micrococcales</taxon>
        <taxon>Cellulomonadaceae</taxon>
        <taxon>Cellulomonas</taxon>
    </lineage>
</organism>
<evidence type="ECO:0000313" key="3">
    <source>
        <dbReference type="EMBL" id="MBB5472253.1"/>
    </source>
</evidence>
<reference evidence="3 5" key="2">
    <citation type="submission" date="2020-08" db="EMBL/GenBank/DDBJ databases">
        <title>Sequencing the genomes of 1000 actinobacteria strains.</title>
        <authorList>
            <person name="Klenk H.-P."/>
        </authorList>
    </citation>
    <scope>NUCLEOTIDE SEQUENCE [LARGE SCALE GENOMIC DNA]</scope>
    <source>
        <strain evidence="3 5">DSM 9581</strain>
    </source>
</reference>
<accession>A0A511FFB2</accession>
<keyword evidence="1" id="KW-0732">Signal</keyword>
<dbReference type="Proteomes" id="UP000564629">
    <property type="component" value="Unassembled WGS sequence"/>
</dbReference>
<evidence type="ECO:0000313" key="5">
    <source>
        <dbReference type="Proteomes" id="UP000564629"/>
    </source>
</evidence>
<gene>
    <name evidence="2" type="ORF">CHO01_30190</name>
    <name evidence="3" type="ORF">HNR08_000989</name>
</gene>
<proteinExistence type="predicted"/>
<feature type="chain" id="PRO_5036363247" description="PASTA domain-containing protein" evidence="1">
    <location>
        <begin position="28"/>
        <end position="359"/>
    </location>
</feature>
<dbReference type="Proteomes" id="UP000321723">
    <property type="component" value="Unassembled WGS sequence"/>
</dbReference>
<dbReference type="EMBL" id="BJVQ01000053">
    <property type="protein sequence ID" value="GEL47903.1"/>
    <property type="molecule type" value="Genomic_DNA"/>
</dbReference>
<dbReference type="EMBL" id="JACHDN010000001">
    <property type="protein sequence ID" value="MBB5472253.1"/>
    <property type="molecule type" value="Genomic_DNA"/>
</dbReference>
<comment type="caution">
    <text evidence="2">The sequence shown here is derived from an EMBL/GenBank/DDBJ whole genome shotgun (WGS) entry which is preliminary data.</text>
</comment>
<dbReference type="RefSeq" id="WP_146839434.1">
    <property type="nucleotide sequence ID" value="NZ_BJVQ01000053.1"/>
</dbReference>
<evidence type="ECO:0000256" key="1">
    <source>
        <dbReference type="SAM" id="SignalP"/>
    </source>
</evidence>
<dbReference type="OrthoDB" id="4825128at2"/>
<dbReference type="AlphaFoldDB" id="A0A511FFB2"/>